<feature type="compositionally biased region" description="Acidic residues" evidence="6">
    <location>
        <begin position="215"/>
        <end position="225"/>
    </location>
</feature>
<evidence type="ECO:0000256" key="1">
    <source>
        <dbReference type="ARBA" id="ARBA00022723"/>
    </source>
</evidence>
<dbReference type="Pfam" id="PF06839">
    <property type="entry name" value="Zn_ribbon_GRF"/>
    <property type="match status" value="1"/>
</dbReference>
<evidence type="ECO:0000256" key="3">
    <source>
        <dbReference type="ARBA" id="ARBA00022833"/>
    </source>
</evidence>
<organism evidence="8 9">
    <name type="scientific">Pseudomassariella vexata</name>
    <dbReference type="NCBI Taxonomy" id="1141098"/>
    <lineage>
        <taxon>Eukaryota</taxon>
        <taxon>Fungi</taxon>
        <taxon>Dikarya</taxon>
        <taxon>Ascomycota</taxon>
        <taxon>Pezizomycotina</taxon>
        <taxon>Sordariomycetes</taxon>
        <taxon>Xylariomycetidae</taxon>
        <taxon>Amphisphaeriales</taxon>
        <taxon>Pseudomassariaceae</taxon>
        <taxon>Pseudomassariella</taxon>
    </lineage>
</organism>
<dbReference type="EMBL" id="MCFJ01000005">
    <property type="protein sequence ID" value="ORY66397.1"/>
    <property type="molecule type" value="Genomic_DNA"/>
</dbReference>
<dbReference type="InParanoid" id="A0A1Y2E4N3"/>
<feature type="region of interest" description="Disordered" evidence="6">
    <location>
        <begin position="190"/>
        <end position="274"/>
    </location>
</feature>
<dbReference type="RefSeq" id="XP_040717361.1">
    <property type="nucleotide sequence ID" value="XM_040860020.1"/>
</dbReference>
<dbReference type="PROSITE" id="PS51999">
    <property type="entry name" value="ZF_GRF"/>
    <property type="match status" value="1"/>
</dbReference>
<keyword evidence="9" id="KW-1185">Reference proteome</keyword>
<dbReference type="GO" id="GO:0008270">
    <property type="term" value="F:zinc ion binding"/>
    <property type="evidence" value="ECO:0007669"/>
    <property type="project" value="UniProtKB-KW"/>
</dbReference>
<name>A0A1Y2E4N3_9PEZI</name>
<proteinExistence type="predicted"/>
<dbReference type="OrthoDB" id="430051at2759"/>
<accession>A0A1Y2E4N3</accession>
<keyword evidence="2 4" id="KW-0863">Zinc-finger</keyword>
<dbReference type="InterPro" id="IPR010666">
    <property type="entry name" value="Znf_GRF"/>
</dbReference>
<feature type="region of interest" description="Disordered" evidence="6">
    <location>
        <begin position="95"/>
        <end position="174"/>
    </location>
</feature>
<feature type="compositionally biased region" description="Low complexity" evidence="6">
    <location>
        <begin position="309"/>
        <end position="319"/>
    </location>
</feature>
<evidence type="ECO:0000313" key="9">
    <source>
        <dbReference type="Proteomes" id="UP000193689"/>
    </source>
</evidence>
<reference evidence="8 9" key="1">
    <citation type="submission" date="2016-07" db="EMBL/GenBank/DDBJ databases">
        <title>Pervasive Adenine N6-methylation of Active Genes in Fungi.</title>
        <authorList>
            <consortium name="DOE Joint Genome Institute"/>
            <person name="Mondo S.J."/>
            <person name="Dannebaum R.O."/>
            <person name="Kuo R.C."/>
            <person name="Labutti K."/>
            <person name="Haridas S."/>
            <person name="Kuo A."/>
            <person name="Salamov A."/>
            <person name="Ahrendt S.R."/>
            <person name="Lipzen A."/>
            <person name="Sullivan W."/>
            <person name="Andreopoulos W.B."/>
            <person name="Clum A."/>
            <person name="Lindquist E."/>
            <person name="Daum C."/>
            <person name="Ramamoorthy G.K."/>
            <person name="Gryganskyi A."/>
            <person name="Culley D."/>
            <person name="Magnuson J.K."/>
            <person name="James T.Y."/>
            <person name="O'Malley M.A."/>
            <person name="Stajich J.E."/>
            <person name="Spatafora J.W."/>
            <person name="Visel A."/>
            <person name="Grigoriev I.V."/>
        </authorList>
    </citation>
    <scope>NUCLEOTIDE SEQUENCE [LARGE SCALE GENOMIC DNA]</scope>
    <source>
        <strain evidence="8 9">CBS 129021</strain>
    </source>
</reference>
<evidence type="ECO:0000256" key="5">
    <source>
        <dbReference type="SAM" id="Coils"/>
    </source>
</evidence>
<evidence type="ECO:0000313" key="8">
    <source>
        <dbReference type="EMBL" id="ORY66397.1"/>
    </source>
</evidence>
<evidence type="ECO:0000256" key="4">
    <source>
        <dbReference type="PROSITE-ProRule" id="PRU01343"/>
    </source>
</evidence>
<evidence type="ECO:0000256" key="6">
    <source>
        <dbReference type="SAM" id="MobiDB-lite"/>
    </source>
</evidence>
<evidence type="ECO:0000259" key="7">
    <source>
        <dbReference type="PROSITE" id="PS51999"/>
    </source>
</evidence>
<gene>
    <name evidence="8" type="ORF">BCR38DRAFT_430160</name>
</gene>
<dbReference type="Proteomes" id="UP000193689">
    <property type="component" value="Unassembled WGS sequence"/>
</dbReference>
<feature type="compositionally biased region" description="Low complexity" evidence="6">
    <location>
        <begin position="237"/>
        <end position="249"/>
    </location>
</feature>
<keyword evidence="3" id="KW-0862">Zinc</keyword>
<dbReference type="AlphaFoldDB" id="A0A1Y2E4N3"/>
<sequence length="425" mass="45877">MPTEHQLGYTATPARQSDEGAFVKGQWLCNCQPRLPAIQFQVKRETNNKGRWFYTCQKDRTRGRAGSPEKCNFFLWAEDARPREEAALFGVGGGGDNLKVPKTPSKRLKQTTLSASVTPRAEGPRGGKTPITPVGELPVVMAGASGGSSATLRASDGSHASAAPGLGANEFGDDMSAGEEEELFRIVDAASSRGSAQQQKPAAVRTGSKRKRTDEDEDEFGDMSSDEERQLAVITDSSSQRQGQSSQQGAKKDTYATPTAAQKHDDTTVFGLPTPALTEKPVRRVLFAEPPEAQQVHSKRQRLDGAGRSTSPTSTPVSSQEERSNPTTPGSGVAGHLYEEGMSAVEGEKLSDTGLGKLKAVLRRHDAKANGLERGRDAARQAHKNEVAKNAKLQEKITDLENQIRAIAEARKKMKSGMMNLWHEV</sequence>
<dbReference type="STRING" id="1141098.A0A1Y2E4N3"/>
<protein>
    <recommendedName>
        <fullName evidence="7">GRF-type domain-containing protein</fullName>
    </recommendedName>
</protein>
<feature type="region of interest" description="Disordered" evidence="6">
    <location>
        <begin position="288"/>
        <end position="335"/>
    </location>
</feature>
<evidence type="ECO:0000256" key="2">
    <source>
        <dbReference type="ARBA" id="ARBA00022771"/>
    </source>
</evidence>
<keyword evidence="5" id="KW-0175">Coiled coil</keyword>
<dbReference type="GeneID" id="63776232"/>
<comment type="caution">
    <text evidence="8">The sequence shown here is derived from an EMBL/GenBank/DDBJ whole genome shotgun (WGS) entry which is preliminary data.</text>
</comment>
<feature type="coiled-coil region" evidence="5">
    <location>
        <begin position="376"/>
        <end position="413"/>
    </location>
</feature>
<feature type="domain" description="GRF-type" evidence="7">
    <location>
        <begin position="29"/>
        <end position="80"/>
    </location>
</feature>
<keyword evidence="1" id="KW-0479">Metal-binding</keyword>